<dbReference type="Gene3D" id="1.25.40.20">
    <property type="entry name" value="Ankyrin repeat-containing domain"/>
    <property type="match status" value="2"/>
</dbReference>
<evidence type="ECO:0000256" key="2">
    <source>
        <dbReference type="ARBA" id="ARBA00023043"/>
    </source>
</evidence>
<dbReference type="GeneID" id="17353316"/>
<evidence type="ECO:0000313" key="4">
    <source>
        <dbReference type="EMBL" id="EFN53846.1"/>
    </source>
</evidence>
<sequence length="303" mass="31900">MPDMLEDRLMQAAEVGDEAAVRQLLAAGARADQLNLIGWLSLHRACVIGHEGLARLLLDAAPATAAVADSQGQTALHYAAKGSRLSAAPAIALAVDFSGWTPLHRAAERGDIEVMKLLLPAARDPAAMLDAQHRAPIHMAANRSNAAAVQLLLTAAPEVAFALDGSGRSPLHLVLQYGLCSTTEQVVETARCLVWAAPEVQPALGILLQHGQHSSTLFADLVAHPPLSQEQWRSIPAPCTDLARALPAVLQRSTAEAGWLVGHLAEEQRARLRAAALSMARAQLGGPSLPAELSGRILALCLP</sequence>
<dbReference type="PANTHER" id="PTHR24198:SF165">
    <property type="entry name" value="ANKYRIN REPEAT-CONTAINING PROTEIN-RELATED"/>
    <property type="match status" value="1"/>
</dbReference>
<dbReference type="Proteomes" id="UP000008141">
    <property type="component" value="Unassembled WGS sequence"/>
</dbReference>
<dbReference type="EMBL" id="GL433849">
    <property type="protein sequence ID" value="EFN53846.1"/>
    <property type="molecule type" value="Genomic_DNA"/>
</dbReference>
<proteinExistence type="predicted"/>
<dbReference type="eggNOG" id="KOG0504">
    <property type="taxonomic scope" value="Eukaryota"/>
</dbReference>
<evidence type="ECO:0000256" key="1">
    <source>
        <dbReference type="ARBA" id="ARBA00022737"/>
    </source>
</evidence>
<dbReference type="PANTHER" id="PTHR24198">
    <property type="entry name" value="ANKYRIN REPEAT AND PROTEIN KINASE DOMAIN-CONTAINING PROTEIN"/>
    <property type="match status" value="1"/>
</dbReference>
<accession>E1ZJE4</accession>
<name>E1ZJE4_CHLVA</name>
<evidence type="ECO:0000256" key="3">
    <source>
        <dbReference type="PROSITE-ProRule" id="PRU00023"/>
    </source>
</evidence>
<dbReference type="OrthoDB" id="7729168at2759"/>
<dbReference type="STRING" id="554065.E1ZJE4"/>
<dbReference type="SMART" id="SM00248">
    <property type="entry name" value="ANK"/>
    <property type="match status" value="5"/>
</dbReference>
<dbReference type="KEGG" id="cvr:CHLNCDRAFT_135932"/>
<keyword evidence="5" id="KW-1185">Reference proteome</keyword>
<keyword evidence="2 3" id="KW-0040">ANK repeat</keyword>
<organism evidence="5">
    <name type="scientific">Chlorella variabilis</name>
    <name type="common">Green alga</name>
    <dbReference type="NCBI Taxonomy" id="554065"/>
    <lineage>
        <taxon>Eukaryota</taxon>
        <taxon>Viridiplantae</taxon>
        <taxon>Chlorophyta</taxon>
        <taxon>core chlorophytes</taxon>
        <taxon>Trebouxiophyceae</taxon>
        <taxon>Chlorellales</taxon>
        <taxon>Chlorellaceae</taxon>
        <taxon>Chlorella clade</taxon>
        <taxon>Chlorella</taxon>
    </lineage>
</organism>
<protein>
    <submittedName>
        <fullName evidence="4">Uncharacterized protein</fullName>
    </submittedName>
</protein>
<reference evidence="4 5" key="1">
    <citation type="journal article" date="2010" name="Plant Cell">
        <title>The Chlorella variabilis NC64A genome reveals adaptation to photosymbiosis, coevolution with viruses, and cryptic sex.</title>
        <authorList>
            <person name="Blanc G."/>
            <person name="Duncan G."/>
            <person name="Agarkova I."/>
            <person name="Borodovsky M."/>
            <person name="Gurnon J."/>
            <person name="Kuo A."/>
            <person name="Lindquist E."/>
            <person name="Lucas S."/>
            <person name="Pangilinan J."/>
            <person name="Polle J."/>
            <person name="Salamov A."/>
            <person name="Terry A."/>
            <person name="Yamada T."/>
            <person name="Dunigan D.D."/>
            <person name="Grigoriev I.V."/>
            <person name="Claverie J.M."/>
            <person name="Van Etten J.L."/>
        </authorList>
    </citation>
    <scope>NUCLEOTIDE SEQUENCE [LARGE SCALE GENOMIC DNA]</scope>
    <source>
        <strain evidence="4 5">NC64A</strain>
    </source>
</reference>
<dbReference type="AlphaFoldDB" id="E1ZJE4"/>
<evidence type="ECO:0000313" key="5">
    <source>
        <dbReference type="Proteomes" id="UP000008141"/>
    </source>
</evidence>
<dbReference type="InterPro" id="IPR036770">
    <property type="entry name" value="Ankyrin_rpt-contain_sf"/>
</dbReference>
<dbReference type="RefSeq" id="XP_005845948.1">
    <property type="nucleotide sequence ID" value="XM_005845886.1"/>
</dbReference>
<keyword evidence="1" id="KW-0677">Repeat</keyword>
<dbReference type="PROSITE" id="PS50088">
    <property type="entry name" value="ANK_REPEAT"/>
    <property type="match status" value="1"/>
</dbReference>
<dbReference type="Pfam" id="PF12796">
    <property type="entry name" value="Ank_2"/>
    <property type="match status" value="2"/>
</dbReference>
<dbReference type="SUPFAM" id="SSF48403">
    <property type="entry name" value="Ankyrin repeat"/>
    <property type="match status" value="1"/>
</dbReference>
<feature type="repeat" description="ANK" evidence="3">
    <location>
        <begin position="98"/>
        <end position="130"/>
    </location>
</feature>
<dbReference type="InParanoid" id="E1ZJE4"/>
<dbReference type="PROSITE" id="PS50297">
    <property type="entry name" value="ANK_REP_REGION"/>
    <property type="match status" value="1"/>
</dbReference>
<dbReference type="InterPro" id="IPR002110">
    <property type="entry name" value="Ankyrin_rpt"/>
</dbReference>
<gene>
    <name evidence="4" type="ORF">CHLNCDRAFT_135932</name>
</gene>